<proteinExistence type="predicted"/>
<dbReference type="RefSeq" id="WP_072706283.1">
    <property type="nucleotide sequence ID" value="NZ_FMJB01000047.1"/>
</dbReference>
<reference evidence="3" key="1">
    <citation type="submission" date="2016-09" db="EMBL/GenBank/DDBJ databases">
        <authorList>
            <person name="Wibberg D."/>
        </authorList>
    </citation>
    <scope>NUCLEOTIDE SEQUENCE [LARGE SCALE GENOMIC DNA]</scope>
</reference>
<organism evidence="2 3">
    <name type="scientific">Donghicola eburneus</name>
    <dbReference type="NCBI Taxonomy" id="393278"/>
    <lineage>
        <taxon>Bacteria</taxon>
        <taxon>Pseudomonadati</taxon>
        <taxon>Pseudomonadota</taxon>
        <taxon>Alphaproteobacteria</taxon>
        <taxon>Rhodobacterales</taxon>
        <taxon>Roseobacteraceae</taxon>
        <taxon>Donghicola</taxon>
    </lineage>
</organism>
<accession>A0A1M4MYH4</accession>
<gene>
    <name evidence="2" type="ORF">KARMA_1841</name>
</gene>
<sequence>MSWMIWGGAALSVLGLTGILWSIVTVWKAKRADLSDEELRERIKKAMPINMGALFVSVIGLMSVIMGISLG</sequence>
<dbReference type="EMBL" id="FMJB01000047">
    <property type="protein sequence ID" value="SCM67640.1"/>
    <property type="molecule type" value="Genomic_DNA"/>
</dbReference>
<keyword evidence="1" id="KW-0812">Transmembrane</keyword>
<evidence type="ECO:0000313" key="2">
    <source>
        <dbReference type="EMBL" id="SCM67640.1"/>
    </source>
</evidence>
<protein>
    <submittedName>
        <fullName evidence="2">Uncharacterized protein</fullName>
    </submittedName>
</protein>
<feature type="transmembrane region" description="Helical" evidence="1">
    <location>
        <begin position="6"/>
        <end position="27"/>
    </location>
</feature>
<name>A0A1M4MYH4_9RHOB</name>
<dbReference type="Proteomes" id="UP000184085">
    <property type="component" value="Unassembled WGS sequence"/>
</dbReference>
<keyword evidence="1" id="KW-1133">Transmembrane helix</keyword>
<keyword evidence="3" id="KW-1185">Reference proteome</keyword>
<feature type="transmembrane region" description="Helical" evidence="1">
    <location>
        <begin position="48"/>
        <end position="70"/>
    </location>
</feature>
<keyword evidence="1" id="KW-0472">Membrane</keyword>
<dbReference type="AlphaFoldDB" id="A0A1M4MYH4"/>
<evidence type="ECO:0000256" key="1">
    <source>
        <dbReference type="SAM" id="Phobius"/>
    </source>
</evidence>
<evidence type="ECO:0000313" key="3">
    <source>
        <dbReference type="Proteomes" id="UP000184085"/>
    </source>
</evidence>